<dbReference type="AlphaFoldDB" id="A0A934RTM2"/>
<proteinExistence type="predicted"/>
<name>A0A934RTM2_9BACT</name>
<accession>A0A934RTM2</accession>
<protein>
    <submittedName>
        <fullName evidence="1">Uncharacterized protein</fullName>
    </submittedName>
</protein>
<sequence length="728" mass="79588">MVNQWHRLGAVDEASRIPARLPEYIRLVAGPMNDFPRPLDGAFSDRSTLVLHDLQSASFREKDATRYEYVREYLVYDADTNGDGVLTARERAARAELADEEEVRHLRETIIYTGNSNGYLFTYPIRTWIEANKDRSPVYAPLDEIAVNQLQLIEAYPGISSRAGITNVKTGFRFQNLSNFGTDYDGDPAVLMDYRLPGSVFWTGNNSSNLISGLDDAFLKVFENRYDFNGVPVSYAGGDRIQFSELELGEEPGDPVIITAPLRLDQEPLSPTYGIYGLGGHGLEGGEEIYLYETGIAGLDGGRFYVNLNSDVEDFDANTQVELFVDEGLTIPFTLEAIPDGTFGEVVPLGGTPIPGITITPAIDAPVVITTADPHGLVDGDVVEIVNTGLTKFEEQLFFVGNATDTTFELYVDEELSELFVYEALPDPTALSEIVAVGAGTDQETRYLKTFQGDFVRGAVVLGSEQNDFEFPIWPFPFVDQNFGGQMILPGVYDRGYEFPDVAFRLFFNTPLGAQAIGNISGDKPRNDLIMRLRFARGVATADLSGAQALVPGDLSRRDFEVELCLVDSLQGALKSLQSSNTAKSDAGASGEAGFEIEADLDGDGQSNLFEFAFDATAELGSSESPLADASTQVNAEVDVTIDGATGLCELSVMKRPGVRETIEYYFEQILPDGTAVEIEPDVEGSVWKTVKCDDNLSYKVVSTEPVSGSSFFRACARVNPFENEVIK</sequence>
<gene>
    <name evidence="1" type="ORF">JIN78_12250</name>
</gene>
<evidence type="ECO:0000313" key="2">
    <source>
        <dbReference type="Proteomes" id="UP000604083"/>
    </source>
</evidence>
<organism evidence="1 2">
    <name type="scientific">Roseibacillus ishigakijimensis</name>
    <dbReference type="NCBI Taxonomy" id="454146"/>
    <lineage>
        <taxon>Bacteria</taxon>
        <taxon>Pseudomonadati</taxon>
        <taxon>Verrucomicrobiota</taxon>
        <taxon>Verrucomicrobiia</taxon>
        <taxon>Verrucomicrobiales</taxon>
        <taxon>Verrucomicrobiaceae</taxon>
        <taxon>Roseibacillus</taxon>
    </lineage>
</organism>
<dbReference type="Proteomes" id="UP000604083">
    <property type="component" value="Unassembled WGS sequence"/>
</dbReference>
<dbReference type="EMBL" id="JAENIO010000033">
    <property type="protein sequence ID" value="MBK1834834.1"/>
    <property type="molecule type" value="Genomic_DNA"/>
</dbReference>
<dbReference type="RefSeq" id="WP_377174042.1">
    <property type="nucleotide sequence ID" value="NZ_JBHUJA010000015.1"/>
</dbReference>
<comment type="caution">
    <text evidence="1">The sequence shown here is derived from an EMBL/GenBank/DDBJ whole genome shotgun (WGS) entry which is preliminary data.</text>
</comment>
<reference evidence="1" key="1">
    <citation type="submission" date="2021-01" db="EMBL/GenBank/DDBJ databases">
        <title>Modified the classification status of verrucomicrobia.</title>
        <authorList>
            <person name="Feng X."/>
        </authorList>
    </citation>
    <scope>NUCLEOTIDE SEQUENCE</scope>
    <source>
        <strain evidence="1">KCTC 12986</strain>
    </source>
</reference>
<evidence type="ECO:0000313" key="1">
    <source>
        <dbReference type="EMBL" id="MBK1834834.1"/>
    </source>
</evidence>
<keyword evidence="2" id="KW-1185">Reference proteome</keyword>